<evidence type="ECO:0000256" key="1">
    <source>
        <dbReference type="ARBA" id="ARBA00007326"/>
    </source>
</evidence>
<dbReference type="PANTHER" id="PTHR11449">
    <property type="entry name" value="RIBOSOMAL PROTEIN L30"/>
    <property type="match status" value="1"/>
</dbReference>
<dbReference type="Proteomes" id="UP000600071">
    <property type="component" value="Unassembled WGS sequence"/>
</dbReference>
<organism evidence="7 8">
    <name type="scientific">Pyrodictium delaneyi</name>
    <dbReference type="NCBI Taxonomy" id="1273541"/>
    <lineage>
        <taxon>Archaea</taxon>
        <taxon>Thermoproteota</taxon>
        <taxon>Thermoprotei</taxon>
        <taxon>Desulfurococcales</taxon>
        <taxon>Pyrodictiaceae</taxon>
        <taxon>Pyrodictium</taxon>
    </lineage>
</organism>
<dbReference type="GO" id="GO:0003735">
    <property type="term" value="F:structural constituent of ribosome"/>
    <property type="evidence" value="ECO:0007669"/>
    <property type="project" value="InterPro"/>
</dbReference>
<evidence type="ECO:0000313" key="7">
    <source>
        <dbReference type="EMBL" id="HIQ23563.1"/>
    </source>
</evidence>
<keyword evidence="2 5" id="KW-0689">Ribosomal protein</keyword>
<dbReference type="GO" id="GO:0022625">
    <property type="term" value="C:cytosolic large ribosomal subunit"/>
    <property type="evidence" value="ECO:0007669"/>
    <property type="project" value="InterPro"/>
</dbReference>
<dbReference type="Pfam" id="PF01248">
    <property type="entry name" value="Ribosomal_L7Ae"/>
    <property type="match status" value="1"/>
</dbReference>
<evidence type="ECO:0000313" key="8">
    <source>
        <dbReference type="Proteomes" id="UP000600071"/>
    </source>
</evidence>
<evidence type="ECO:0000256" key="5">
    <source>
        <dbReference type="HAMAP-Rule" id="MF_00481"/>
    </source>
</evidence>
<dbReference type="Gene3D" id="3.30.1330.30">
    <property type="match status" value="1"/>
</dbReference>
<comment type="similarity">
    <text evidence="1 5">Belongs to the eukaryotic ribosomal protein eL30 family.</text>
</comment>
<evidence type="ECO:0000256" key="4">
    <source>
        <dbReference type="ARBA" id="ARBA00035231"/>
    </source>
</evidence>
<sequence>MSTVQVTDIEKELVNALKTGKVILGSRKTLRYVKIGKAKAVIVAANAPPELRNDILYYAKLSGIPAYVYPGTSVELGAVCGKPFTVASLAILDPGSSRILDLIESARSKTQQ</sequence>
<dbReference type="HAMAP" id="MF_00481">
    <property type="entry name" value="Ribosomal_eL30"/>
    <property type="match status" value="1"/>
</dbReference>
<protein>
    <recommendedName>
        <fullName evidence="4 5">Large ribosomal subunit protein eL30</fullName>
    </recommendedName>
</protein>
<evidence type="ECO:0000256" key="2">
    <source>
        <dbReference type="ARBA" id="ARBA00022980"/>
    </source>
</evidence>
<dbReference type="PROSITE" id="PS00709">
    <property type="entry name" value="RIBOSOMAL_L30E_1"/>
    <property type="match status" value="1"/>
</dbReference>
<dbReference type="InterPro" id="IPR022991">
    <property type="entry name" value="Ribosomal_eL30_CS"/>
</dbReference>
<accession>A0A833E8V7</accession>
<gene>
    <name evidence="5" type="primary">rpl30e</name>
    <name evidence="7" type="ORF">EYH50_00760</name>
</gene>
<dbReference type="NCBIfam" id="NF002172">
    <property type="entry name" value="PRK01018.1"/>
    <property type="match status" value="1"/>
</dbReference>
<dbReference type="AlphaFoldDB" id="A0A833E8V7"/>
<dbReference type="GO" id="GO:0006412">
    <property type="term" value="P:translation"/>
    <property type="evidence" value="ECO:0007669"/>
    <property type="project" value="UniProtKB-UniRule"/>
</dbReference>
<reference evidence="7" key="1">
    <citation type="journal article" date="2020" name="ISME J.">
        <title>Gammaproteobacteria mediating utilization of methyl-, sulfur- and petroleum organic compounds in deep ocean hydrothermal plumes.</title>
        <authorList>
            <person name="Zhou Z."/>
            <person name="Liu Y."/>
            <person name="Pan J."/>
            <person name="Cron B.R."/>
            <person name="Toner B.M."/>
            <person name="Anantharaman K."/>
            <person name="Breier J.A."/>
            <person name="Dick G.J."/>
            <person name="Li M."/>
        </authorList>
    </citation>
    <scope>NUCLEOTIDE SEQUENCE</scope>
    <source>
        <strain evidence="7">SZUA-1523</strain>
    </source>
</reference>
<dbReference type="InterPro" id="IPR029064">
    <property type="entry name" value="Ribosomal_eL30-like_sf"/>
</dbReference>
<keyword evidence="3 5" id="KW-0687">Ribonucleoprotein</keyword>
<dbReference type="EMBL" id="DQVR01000023">
    <property type="protein sequence ID" value="HIQ23563.1"/>
    <property type="molecule type" value="Genomic_DNA"/>
</dbReference>
<dbReference type="PROSITE" id="PS00993">
    <property type="entry name" value="RIBOSOMAL_L30E_2"/>
    <property type="match status" value="1"/>
</dbReference>
<feature type="domain" description="Ribosomal protein eL8/eL30/eS12/Gadd45" evidence="6">
    <location>
        <begin position="8"/>
        <end position="100"/>
    </location>
</feature>
<proteinExistence type="inferred from homology"/>
<evidence type="ECO:0000259" key="6">
    <source>
        <dbReference type="Pfam" id="PF01248"/>
    </source>
</evidence>
<dbReference type="InterPro" id="IPR000231">
    <property type="entry name" value="Ribosomal_eL30"/>
</dbReference>
<name>A0A833E8V7_9CREN</name>
<dbReference type="InterPro" id="IPR004038">
    <property type="entry name" value="Ribosomal_eL8/eL30/eS12/Gad45"/>
</dbReference>
<dbReference type="SUPFAM" id="SSF55315">
    <property type="entry name" value="L30e-like"/>
    <property type="match status" value="1"/>
</dbReference>
<comment type="caution">
    <text evidence="7">The sequence shown here is derived from an EMBL/GenBank/DDBJ whole genome shotgun (WGS) entry which is preliminary data.</text>
</comment>
<evidence type="ECO:0000256" key="3">
    <source>
        <dbReference type="ARBA" id="ARBA00023274"/>
    </source>
</evidence>
<dbReference type="GO" id="GO:0003723">
    <property type="term" value="F:RNA binding"/>
    <property type="evidence" value="ECO:0007669"/>
    <property type="project" value="InterPro"/>
</dbReference>
<dbReference type="InterPro" id="IPR039109">
    <property type="entry name" value="Ribosomal_eL30-like"/>
</dbReference>